<dbReference type="KEGG" id="psil:PMA3_02490"/>
<dbReference type="RefSeq" id="WP_064675690.1">
    <property type="nucleotide sequence ID" value="NZ_CP014870.1"/>
</dbReference>
<evidence type="ECO:0000313" key="1">
    <source>
        <dbReference type="EMBL" id="ANJ54081.1"/>
    </source>
</evidence>
<dbReference type="AlphaFoldDB" id="A0A191YMY6"/>
<dbReference type="EMBL" id="CP014870">
    <property type="protein sequence ID" value="ANJ54081.1"/>
    <property type="molecule type" value="Genomic_DNA"/>
</dbReference>
<name>A0A191YMY6_9PSED</name>
<keyword evidence="2" id="KW-1185">Reference proteome</keyword>
<protein>
    <submittedName>
        <fullName evidence="1">Uncharacterized protein</fullName>
    </submittedName>
</protein>
<accession>A0A191YMY6</accession>
<organism evidence="1 2">
    <name type="scientific">Pseudomonas silesiensis</name>
    <dbReference type="NCBI Taxonomy" id="1853130"/>
    <lineage>
        <taxon>Bacteria</taxon>
        <taxon>Pseudomonadati</taxon>
        <taxon>Pseudomonadota</taxon>
        <taxon>Gammaproteobacteria</taxon>
        <taxon>Pseudomonadales</taxon>
        <taxon>Pseudomonadaceae</taxon>
        <taxon>Pseudomonas</taxon>
    </lineage>
</organism>
<evidence type="ECO:0000313" key="2">
    <source>
        <dbReference type="Proteomes" id="UP000078354"/>
    </source>
</evidence>
<reference evidence="1 2" key="1">
    <citation type="journal article" date="2018" name="Syst. Appl. Microbiol.">
        <title>Pseudomonas silesiensis sp. nov. strain A3T isolated from a biological pesticide sewage treatment plant and analysis of the complete genome sequence.</title>
        <authorList>
            <person name="Kaminski M.A."/>
            <person name="Furmanczyk E.M."/>
            <person name="Sobczak A."/>
            <person name="Dziembowski A."/>
            <person name="Lipinski L."/>
        </authorList>
    </citation>
    <scope>NUCLEOTIDE SEQUENCE [LARGE SCALE GENOMIC DNA]</scope>
    <source>
        <strain evidence="1 2">A3</strain>
    </source>
</reference>
<dbReference type="OrthoDB" id="6867117at2"/>
<dbReference type="STRING" id="1853130.PMA3_02490"/>
<gene>
    <name evidence="1" type="ORF">PMA3_02490</name>
</gene>
<dbReference type="Proteomes" id="UP000078354">
    <property type="component" value="Chromosome"/>
</dbReference>
<sequence>MDLKRIAGLDLAAYSEVFERDFSARTAKAVQGRALLDQRAAAGSLLGGNLISTARGMTRQDRRDVNSSVRYAQWYASQERNRETDAQGWFSLFAVVLWDMGWEVDEQRVVEQSYNNFSGRVSQAYLNKIAAVNSQMAKVTKDMFEALSVNSSMLRSLSTESRRGREFAIAPAEYDEQGRLSLDLNDFSLKARSQRENFLFWDWNEGDVTLTHRAASFTLNRVKFEKVRTQLSDRLGRIADAIFEFYQERL</sequence>
<proteinExistence type="predicted"/>